<reference evidence="3" key="1">
    <citation type="submission" date="2016-10" db="EMBL/GenBank/DDBJ databases">
        <authorList>
            <person name="Varghese N."/>
            <person name="Submissions S."/>
        </authorList>
    </citation>
    <scope>NUCLEOTIDE SEQUENCE [LARGE SCALE GENOMIC DNA]</scope>
    <source>
        <strain evidence="3">OK042</strain>
    </source>
</reference>
<dbReference type="RefSeq" id="WP_170184319.1">
    <property type="nucleotide sequence ID" value="NZ_BJOE01000004.1"/>
</dbReference>
<dbReference type="AlphaFoldDB" id="A0A1I3QR22"/>
<dbReference type="Proteomes" id="UP000198915">
    <property type="component" value="Unassembled WGS sequence"/>
</dbReference>
<organism evidence="2 3">
    <name type="scientific">Brevibacillus centrosporus</name>
    <dbReference type="NCBI Taxonomy" id="54910"/>
    <lineage>
        <taxon>Bacteria</taxon>
        <taxon>Bacillati</taxon>
        <taxon>Bacillota</taxon>
        <taxon>Bacilli</taxon>
        <taxon>Bacillales</taxon>
        <taxon>Paenibacillaceae</taxon>
        <taxon>Brevibacillus</taxon>
    </lineage>
</organism>
<dbReference type="Pfam" id="PF17259">
    <property type="entry name" value="DUF5325"/>
    <property type="match status" value="1"/>
</dbReference>
<accession>A0A1I3QR22</accession>
<evidence type="ECO:0000313" key="3">
    <source>
        <dbReference type="Proteomes" id="UP000198915"/>
    </source>
</evidence>
<dbReference type="InterPro" id="IPR035211">
    <property type="entry name" value="DUF5325"/>
</dbReference>
<evidence type="ECO:0000256" key="1">
    <source>
        <dbReference type="SAM" id="Phobius"/>
    </source>
</evidence>
<feature type="transmembrane region" description="Helical" evidence="1">
    <location>
        <begin position="32"/>
        <end position="51"/>
    </location>
</feature>
<proteinExistence type="predicted"/>
<dbReference type="GeneID" id="301128997"/>
<dbReference type="EMBL" id="FORT01000003">
    <property type="protein sequence ID" value="SFJ36683.1"/>
    <property type="molecule type" value="Genomic_DNA"/>
</dbReference>
<sequence length="57" mass="6167">MNRYQLVTLALAFCVTACLIGVGIAIGEKSPLGILGCIVVAFSLMGFGFSYKRKHMR</sequence>
<keyword evidence="1" id="KW-0812">Transmembrane</keyword>
<keyword evidence="1" id="KW-1133">Transmembrane helix</keyword>
<protein>
    <submittedName>
        <fullName evidence="2">Uncharacterized protein</fullName>
    </submittedName>
</protein>
<gene>
    <name evidence="2" type="ORF">SAMN05518846_103140</name>
</gene>
<name>A0A1I3QR22_9BACL</name>
<keyword evidence="1" id="KW-0472">Membrane</keyword>
<feature type="transmembrane region" description="Helical" evidence="1">
    <location>
        <begin position="7"/>
        <end position="26"/>
    </location>
</feature>
<evidence type="ECO:0000313" key="2">
    <source>
        <dbReference type="EMBL" id="SFJ36683.1"/>
    </source>
</evidence>
<keyword evidence="3" id="KW-1185">Reference proteome</keyword>